<dbReference type="GO" id="GO:0005524">
    <property type="term" value="F:ATP binding"/>
    <property type="evidence" value="ECO:0007669"/>
    <property type="project" value="UniProtKB-KW"/>
</dbReference>
<evidence type="ECO:0000256" key="2">
    <source>
        <dbReference type="ARBA" id="ARBA00022741"/>
    </source>
</evidence>
<dbReference type="InterPro" id="IPR000641">
    <property type="entry name" value="CbxX/CfxQ"/>
</dbReference>
<comment type="similarity">
    <text evidence="1">Belongs to the CbxX/CfxQ family.</text>
</comment>
<dbReference type="GO" id="GO:0016887">
    <property type="term" value="F:ATP hydrolysis activity"/>
    <property type="evidence" value="ECO:0007669"/>
    <property type="project" value="InterPro"/>
</dbReference>
<dbReference type="Pfam" id="PF00004">
    <property type="entry name" value="AAA"/>
    <property type="match status" value="1"/>
</dbReference>
<evidence type="ECO:0000259" key="4">
    <source>
        <dbReference type="SMART" id="SM00382"/>
    </source>
</evidence>
<dbReference type="PANTHER" id="PTHR43392:SF2">
    <property type="entry name" value="AAA-TYPE ATPASE FAMILY PROTEIN _ ANKYRIN REPEAT FAMILY PROTEIN"/>
    <property type="match status" value="1"/>
</dbReference>
<feature type="domain" description="AAA+ ATPase" evidence="4">
    <location>
        <begin position="90"/>
        <end position="226"/>
    </location>
</feature>
<dbReference type="InterPro" id="IPR027417">
    <property type="entry name" value="P-loop_NTPase"/>
</dbReference>
<keyword evidence="6" id="KW-1185">Reference proteome</keyword>
<organism evidence="5 6">
    <name type="scientific">Pelotomaculum propionicicum</name>
    <dbReference type="NCBI Taxonomy" id="258475"/>
    <lineage>
        <taxon>Bacteria</taxon>
        <taxon>Bacillati</taxon>
        <taxon>Bacillota</taxon>
        <taxon>Clostridia</taxon>
        <taxon>Eubacteriales</taxon>
        <taxon>Desulfotomaculaceae</taxon>
        <taxon>Pelotomaculum</taxon>
    </lineage>
</organism>
<proteinExistence type="inferred from homology"/>
<gene>
    <name evidence="5" type="primary">spoVK</name>
    <name evidence="5" type="ORF">Pmgp_00868</name>
</gene>
<evidence type="ECO:0000313" key="6">
    <source>
        <dbReference type="Proteomes" id="UP000297597"/>
    </source>
</evidence>
<dbReference type="Proteomes" id="UP000297597">
    <property type="component" value="Unassembled WGS sequence"/>
</dbReference>
<dbReference type="RefSeq" id="WP_134212747.1">
    <property type="nucleotide sequence ID" value="NZ_QFFZ01000006.1"/>
</dbReference>
<dbReference type="EMBL" id="QFFZ01000006">
    <property type="protein sequence ID" value="TEB12537.1"/>
    <property type="molecule type" value="Genomic_DNA"/>
</dbReference>
<keyword evidence="2" id="KW-0547">Nucleotide-binding</keyword>
<dbReference type="OrthoDB" id="9806903at2"/>
<dbReference type="SUPFAM" id="SSF52540">
    <property type="entry name" value="P-loop containing nucleoside triphosphate hydrolases"/>
    <property type="match status" value="1"/>
</dbReference>
<dbReference type="InterPro" id="IPR041627">
    <property type="entry name" value="AAA_lid_6"/>
</dbReference>
<evidence type="ECO:0000256" key="3">
    <source>
        <dbReference type="ARBA" id="ARBA00022840"/>
    </source>
</evidence>
<evidence type="ECO:0000313" key="5">
    <source>
        <dbReference type="EMBL" id="TEB12537.1"/>
    </source>
</evidence>
<dbReference type="InterPro" id="IPR003593">
    <property type="entry name" value="AAA+_ATPase"/>
</dbReference>
<dbReference type="CDD" id="cd00009">
    <property type="entry name" value="AAA"/>
    <property type="match status" value="1"/>
</dbReference>
<reference evidence="5 6" key="1">
    <citation type="journal article" date="2018" name="Environ. Microbiol.">
        <title>Novel energy conservation strategies and behaviour of Pelotomaculum schinkii driving syntrophic propionate catabolism.</title>
        <authorList>
            <person name="Hidalgo-Ahumada C.A.P."/>
            <person name="Nobu M.K."/>
            <person name="Narihiro T."/>
            <person name="Tamaki H."/>
            <person name="Liu W.T."/>
            <person name="Kamagata Y."/>
            <person name="Stams A.J.M."/>
            <person name="Imachi H."/>
            <person name="Sousa D.Z."/>
        </authorList>
    </citation>
    <scope>NUCLEOTIDE SEQUENCE [LARGE SCALE GENOMIC DNA]</scope>
    <source>
        <strain evidence="5 6">MGP</strain>
    </source>
</reference>
<protein>
    <submittedName>
        <fullName evidence="5">Stage V sporulation protein K</fullName>
    </submittedName>
</protein>
<dbReference type="Gene3D" id="1.10.8.60">
    <property type="match status" value="1"/>
</dbReference>
<dbReference type="SMART" id="SM00382">
    <property type="entry name" value="AAA"/>
    <property type="match status" value="1"/>
</dbReference>
<accession>A0A4Y7RW89</accession>
<dbReference type="PANTHER" id="PTHR43392">
    <property type="entry name" value="AAA-TYPE ATPASE FAMILY PROTEIN / ANKYRIN REPEAT FAMILY PROTEIN"/>
    <property type="match status" value="1"/>
</dbReference>
<dbReference type="InterPro" id="IPR050773">
    <property type="entry name" value="CbxX/CfxQ_RuBisCO_ESX"/>
</dbReference>
<keyword evidence="3" id="KW-0067">ATP-binding</keyword>
<dbReference type="AlphaFoldDB" id="A0A4Y7RW89"/>
<dbReference type="FunFam" id="3.40.50.300:FF:000216">
    <property type="entry name" value="Type VII secretion ATPase EccA"/>
    <property type="match status" value="1"/>
</dbReference>
<dbReference type="InterPro" id="IPR003959">
    <property type="entry name" value="ATPase_AAA_core"/>
</dbReference>
<comment type="caution">
    <text evidence="5">The sequence shown here is derived from an EMBL/GenBank/DDBJ whole genome shotgun (WGS) entry which is preliminary data.</text>
</comment>
<dbReference type="Gene3D" id="3.40.50.300">
    <property type="entry name" value="P-loop containing nucleotide triphosphate hydrolases"/>
    <property type="match status" value="1"/>
</dbReference>
<dbReference type="Pfam" id="PF17866">
    <property type="entry name" value="AAA_lid_6"/>
    <property type="match status" value="1"/>
</dbReference>
<sequence length="317" mass="36362">MRVKIWNSQENIKNTDIKAETSWKTQAAQLNLKIARSGDEPNSLKNAREILLELNALVGLRSVKRLIEEIYSYVEIQKKRQKEKLVSEPLGLHMIFKGNPGTGKTTVARISGRLFKEVGVLPKGHLVEVERADLVGEFIGHTAQKTREQVKRALGGILFIDEAYSLARGGEKDFGKEAIDALVKGMEDHRDNLILILAGYQDEMDWFIETNPGLRSRFPIHIYFPDFSNDELLAIADLMLQQRQYFLSNGAREEFRFIIEREHKRHEHSGNARLVRNLIERAIRRQAVRLLQKNCDLSRDDLMVIHKEDLTGAIDLI</sequence>
<evidence type="ECO:0000256" key="1">
    <source>
        <dbReference type="ARBA" id="ARBA00010378"/>
    </source>
</evidence>
<dbReference type="PRINTS" id="PR00819">
    <property type="entry name" value="CBXCFQXSUPER"/>
</dbReference>
<name>A0A4Y7RW89_9FIRM</name>